<dbReference type="AlphaFoldDB" id="A0A1X9STA7"/>
<organism evidence="1 2">
    <name type="scientific">Campylobacter devanensis</name>
    <dbReference type="NCBI Taxonomy" id="3161138"/>
    <lineage>
        <taxon>Bacteria</taxon>
        <taxon>Pseudomonadati</taxon>
        <taxon>Campylobacterota</taxon>
        <taxon>Epsilonproteobacteria</taxon>
        <taxon>Campylobacterales</taxon>
        <taxon>Campylobacteraceae</taxon>
        <taxon>Campylobacter</taxon>
    </lineage>
</organism>
<proteinExistence type="predicted"/>
<dbReference type="NCBIfam" id="TIGR02757">
    <property type="entry name" value="TIGR02757 family protein"/>
    <property type="match status" value="1"/>
</dbReference>
<reference evidence="1 2" key="1">
    <citation type="journal article" date="2017" name="Genome Biol. Evol.">
        <title>Comparative Genomic Analysis Identifies a Campylobacter Clade Deficient in Selenium Metabolism.</title>
        <authorList>
            <person name="Miller W.G."/>
            <person name="Yee E."/>
            <person name="Lopes B.S."/>
            <person name="Chapman M.H."/>
            <person name="Huynh S."/>
            <person name="Bono J.L."/>
            <person name="Parker C.T."/>
            <person name="Strachan N.J.C."/>
            <person name="Forbes K.J."/>
        </authorList>
    </citation>
    <scope>NUCLEOTIDE SEQUENCE [LARGE SCALE GENOMIC DNA]</scope>
    <source>
        <strain evidence="1 2">NCTC 13003</strain>
    </source>
</reference>
<dbReference type="OrthoDB" id="9773332at2"/>
<sequence>MNRLKLALDDELSRANTTNGLYSAADPLQIATKFKTDPVITLICALFAYGNARAIVKFLIGLDFNILSLSDKDILDITLEKKYIYRFQNSLDVAQIFVTMARAKRELDLENIIQKGSQNSAIIYGINMLINEIYRLNEYRSSGYEFFFGKEFKTEPKSPYKRYNMWLRWMVRDSDIDLGLFKNINKSNLILPLDTHTHKVAQAIGLCSRKSYDYKAAKQITDNLTLFDPNDPIKYDFALYRIGQSGNLQKFLERIKG</sequence>
<dbReference type="InterPro" id="IPR014127">
    <property type="entry name" value="CHP02757"/>
</dbReference>
<dbReference type="EMBL" id="CP018788">
    <property type="protein sequence ID" value="ARQ99398.1"/>
    <property type="molecule type" value="Genomic_DNA"/>
</dbReference>
<accession>A0A1X9STA7</accession>
<evidence type="ECO:0000313" key="2">
    <source>
        <dbReference type="Proteomes" id="UP000194309"/>
    </source>
</evidence>
<dbReference type="STRING" id="1660064.CIGN_1130"/>
<name>A0A1X9STA7_9BACT</name>
<protein>
    <submittedName>
        <fullName evidence="1">DUF2400 domain protein</fullName>
    </submittedName>
</protein>
<dbReference type="KEGG" id="cdev:CIGN_1130"/>
<accession>A0A381DAQ7</accession>
<evidence type="ECO:0000313" key="1">
    <source>
        <dbReference type="EMBL" id="ARQ99398.1"/>
    </source>
</evidence>
<dbReference type="Pfam" id="PF09674">
    <property type="entry name" value="DUF2400"/>
    <property type="match status" value="1"/>
</dbReference>
<gene>
    <name evidence="1" type="ORF">CIGN_1130</name>
</gene>
<keyword evidence="2" id="KW-1185">Reference proteome</keyword>
<dbReference type="Proteomes" id="UP000194309">
    <property type="component" value="Chromosome"/>
</dbReference>